<name>A0A375A7J5_9GAMM</name>
<evidence type="ECO:0000313" key="4">
    <source>
        <dbReference type="Proteomes" id="UP000294820"/>
    </source>
</evidence>
<evidence type="ECO:0000259" key="2">
    <source>
        <dbReference type="Pfam" id="PF00419"/>
    </source>
</evidence>
<dbReference type="Pfam" id="PF00419">
    <property type="entry name" value="Fimbrial"/>
    <property type="match status" value="1"/>
</dbReference>
<sequence>MRQPDCIRCLLLALLLVGTRAGAAGSTITIKGYVKDNACTVSTTSKDFTVDLMSNSARQLNTPGGATPPVPFSIVLSPCGSAVKAVRIGFSGVADSDNPMLLGIDSHPQAASGVAIQILDHHRQPVRLNSAPAQLAWVALTPRPANTLAFYARLVATRIPVAAGLVSATATFTLEFQ</sequence>
<dbReference type="RefSeq" id="WP_035340126.1">
    <property type="nucleotide sequence ID" value="NZ_LT615367.1"/>
</dbReference>
<accession>A0A375A7J5</accession>
<feature type="chain" id="PRO_5016912840" evidence="1">
    <location>
        <begin position="24"/>
        <end position="177"/>
    </location>
</feature>
<gene>
    <name evidence="3" type="primary">fimF</name>
    <name evidence="3" type="ORF">DAQ1742_00921</name>
</gene>
<dbReference type="InterPro" id="IPR000259">
    <property type="entry name" value="Adhesion_dom_fimbrial"/>
</dbReference>
<evidence type="ECO:0000313" key="3">
    <source>
        <dbReference type="EMBL" id="SLM61977.1"/>
    </source>
</evidence>
<evidence type="ECO:0000256" key="1">
    <source>
        <dbReference type="SAM" id="SignalP"/>
    </source>
</evidence>
<keyword evidence="4" id="KW-1185">Reference proteome</keyword>
<dbReference type="SUPFAM" id="SSF49401">
    <property type="entry name" value="Bacterial adhesins"/>
    <property type="match status" value="1"/>
</dbReference>
<dbReference type="GO" id="GO:0009289">
    <property type="term" value="C:pilus"/>
    <property type="evidence" value="ECO:0007669"/>
    <property type="project" value="InterPro"/>
</dbReference>
<organism evidence="3 4">
    <name type="scientific">Dickeya aquatica</name>
    <dbReference type="NCBI Taxonomy" id="1401087"/>
    <lineage>
        <taxon>Bacteria</taxon>
        <taxon>Pseudomonadati</taxon>
        <taxon>Pseudomonadota</taxon>
        <taxon>Gammaproteobacteria</taxon>
        <taxon>Enterobacterales</taxon>
        <taxon>Pectobacteriaceae</taxon>
        <taxon>Dickeya</taxon>
    </lineage>
</organism>
<keyword evidence="1" id="KW-0732">Signal</keyword>
<reference evidence="3 4" key="1">
    <citation type="submission" date="2016-09" db="EMBL/GenBank/DDBJ databases">
        <authorList>
            <person name="Reverchon S."/>
            <person name="Nasser W."/>
            <person name="Leonard S."/>
            <person name="Brochier C."/>
            <person name="Duprey A."/>
        </authorList>
    </citation>
    <scope>NUCLEOTIDE SEQUENCE [LARGE SCALE GENOMIC DNA]</scope>
    <source>
        <strain evidence="3 4">174/2</strain>
    </source>
</reference>
<dbReference type="PANTHER" id="PTHR33420">
    <property type="entry name" value="FIMBRIAL SUBUNIT ELFA-RELATED"/>
    <property type="match status" value="1"/>
</dbReference>
<dbReference type="Proteomes" id="UP000294820">
    <property type="component" value="Chromosome 1"/>
</dbReference>
<dbReference type="KEGG" id="daq:DAQ1742_00921"/>
<feature type="signal peptide" evidence="1">
    <location>
        <begin position="1"/>
        <end position="23"/>
    </location>
</feature>
<dbReference type="InterPro" id="IPR050263">
    <property type="entry name" value="Bact_Fimbrial_Adh_Pro"/>
</dbReference>
<dbReference type="PANTHER" id="PTHR33420:SF25">
    <property type="entry name" value="PROTEIN FIMF"/>
    <property type="match status" value="1"/>
</dbReference>
<protein>
    <submittedName>
        <fullName evidence="3">Type 1 fimbrae adaptor subunit FimF</fullName>
    </submittedName>
</protein>
<feature type="domain" description="Fimbrial-type adhesion" evidence="2">
    <location>
        <begin position="28"/>
        <end position="177"/>
    </location>
</feature>
<dbReference type="InterPro" id="IPR008966">
    <property type="entry name" value="Adhesion_dom_sf"/>
</dbReference>
<proteinExistence type="predicted"/>
<dbReference type="Gene3D" id="2.60.40.1090">
    <property type="entry name" value="Fimbrial-type adhesion domain"/>
    <property type="match status" value="1"/>
</dbReference>
<dbReference type="AlphaFoldDB" id="A0A375A7J5"/>
<dbReference type="EMBL" id="LT615367">
    <property type="protein sequence ID" value="SLM61977.1"/>
    <property type="molecule type" value="Genomic_DNA"/>
</dbReference>
<dbReference type="InterPro" id="IPR036937">
    <property type="entry name" value="Adhesion_dom_fimbrial_sf"/>
</dbReference>
<dbReference type="GO" id="GO:0043709">
    <property type="term" value="P:cell adhesion involved in single-species biofilm formation"/>
    <property type="evidence" value="ECO:0007669"/>
    <property type="project" value="TreeGrafter"/>
</dbReference>